<dbReference type="Pfam" id="PF03551">
    <property type="entry name" value="PadR"/>
    <property type="match status" value="1"/>
</dbReference>
<reference evidence="3" key="1">
    <citation type="submission" date="2021-01" db="EMBL/GenBank/DDBJ databases">
        <title>Genomic Encyclopedia of Type Strains, Phase IV (KMG-IV): sequencing the most valuable type-strain genomes for metagenomic binning, comparative biology and taxonomic classification.</title>
        <authorList>
            <person name="Goeker M."/>
        </authorList>
    </citation>
    <scope>NUCLEOTIDE SEQUENCE</scope>
    <source>
        <strain evidence="3">DSM 25523</strain>
    </source>
</reference>
<dbReference type="Pfam" id="PF10400">
    <property type="entry name" value="Vir_act_alpha_C"/>
    <property type="match status" value="1"/>
</dbReference>
<dbReference type="InterPro" id="IPR036390">
    <property type="entry name" value="WH_DNA-bd_sf"/>
</dbReference>
<dbReference type="InterPro" id="IPR005149">
    <property type="entry name" value="Tscrpt_reg_PadR_N"/>
</dbReference>
<evidence type="ECO:0000313" key="4">
    <source>
        <dbReference type="Proteomes" id="UP000717624"/>
    </source>
</evidence>
<name>A0A938XYS8_9BACL</name>
<evidence type="ECO:0000259" key="1">
    <source>
        <dbReference type="Pfam" id="PF03551"/>
    </source>
</evidence>
<dbReference type="SUPFAM" id="SSF46785">
    <property type="entry name" value="Winged helix' DNA-binding domain"/>
    <property type="match status" value="1"/>
</dbReference>
<accession>A0A938XYS8</accession>
<dbReference type="InterPro" id="IPR018309">
    <property type="entry name" value="Tscrpt_reg_PadR_C"/>
</dbReference>
<dbReference type="RefSeq" id="WP_204518057.1">
    <property type="nucleotide sequence ID" value="NZ_BAABIN010000020.1"/>
</dbReference>
<feature type="domain" description="Transcription regulator PadR N-terminal" evidence="1">
    <location>
        <begin position="8"/>
        <end position="77"/>
    </location>
</feature>
<keyword evidence="4" id="KW-1185">Reference proteome</keyword>
<keyword evidence="3" id="KW-0238">DNA-binding</keyword>
<dbReference type="Proteomes" id="UP000717624">
    <property type="component" value="Unassembled WGS sequence"/>
</dbReference>
<comment type="caution">
    <text evidence="3">The sequence shown here is derived from an EMBL/GenBank/DDBJ whole genome shotgun (WGS) entry which is preliminary data.</text>
</comment>
<proteinExistence type="predicted"/>
<evidence type="ECO:0000259" key="2">
    <source>
        <dbReference type="Pfam" id="PF10400"/>
    </source>
</evidence>
<feature type="domain" description="Transcription regulator PadR C-terminal" evidence="2">
    <location>
        <begin position="89"/>
        <end position="177"/>
    </location>
</feature>
<dbReference type="PANTHER" id="PTHR43252">
    <property type="entry name" value="TRANSCRIPTIONAL REGULATOR YQJI"/>
    <property type="match status" value="1"/>
</dbReference>
<dbReference type="InterPro" id="IPR036388">
    <property type="entry name" value="WH-like_DNA-bd_sf"/>
</dbReference>
<dbReference type="AlphaFoldDB" id="A0A938XYS8"/>
<gene>
    <name evidence="3" type="ORF">JOD01_001910</name>
</gene>
<organism evidence="3 4">
    <name type="scientific">Brevibacillus fulvus</name>
    <dbReference type="NCBI Taxonomy" id="1125967"/>
    <lineage>
        <taxon>Bacteria</taxon>
        <taxon>Bacillati</taxon>
        <taxon>Bacillota</taxon>
        <taxon>Bacilli</taxon>
        <taxon>Bacillales</taxon>
        <taxon>Paenibacillaceae</taxon>
        <taxon>Brevibacillus</taxon>
    </lineage>
</organism>
<dbReference type="Gene3D" id="1.10.10.10">
    <property type="entry name" value="Winged helix-like DNA-binding domain superfamily/Winged helix DNA-binding domain"/>
    <property type="match status" value="1"/>
</dbReference>
<evidence type="ECO:0000313" key="3">
    <source>
        <dbReference type="EMBL" id="MBM7590306.1"/>
    </source>
</evidence>
<protein>
    <submittedName>
        <fullName evidence="3">DNA-binding PadR family transcriptional regulator</fullName>
    </submittedName>
</protein>
<dbReference type="GO" id="GO:0003677">
    <property type="term" value="F:DNA binding"/>
    <property type="evidence" value="ECO:0007669"/>
    <property type="project" value="UniProtKB-KW"/>
</dbReference>
<sequence length="182" mass="21488">MNSLAYALLSMLVRKPCSGYELKQLLEVFWQAKHSQIYPLLQKLEQDGLLTYELVGQSGKPDKKIYTLTDKGLSILKEWIAQSPAVPVIRDEFLVKVYAIWLTDIATAKKLFDERMRAINEKIAYREEELRKMRDTFGDSIEDIACTHFGRYILYQRRLRQEREEIEWCKWVMNLLEKSAFS</sequence>
<dbReference type="EMBL" id="JAFBEB010000005">
    <property type="protein sequence ID" value="MBM7590306.1"/>
    <property type="molecule type" value="Genomic_DNA"/>
</dbReference>
<dbReference type="PANTHER" id="PTHR43252:SF4">
    <property type="entry name" value="TRANSCRIPTIONAL REGULATORY PROTEIN"/>
    <property type="match status" value="1"/>
</dbReference>
<dbReference type="Gene3D" id="6.10.140.190">
    <property type="match status" value="1"/>
</dbReference>